<dbReference type="EMBL" id="RZTZ01000002">
    <property type="protein sequence ID" value="RVT65012.1"/>
    <property type="molecule type" value="Genomic_DNA"/>
</dbReference>
<evidence type="ECO:0000313" key="2">
    <source>
        <dbReference type="Proteomes" id="UP000288024"/>
    </source>
</evidence>
<accession>A0A437KDB2</accession>
<proteinExistence type="predicted"/>
<keyword evidence="2" id="KW-1185">Reference proteome</keyword>
<gene>
    <name evidence="1" type="ORF">EM808_05740</name>
</gene>
<dbReference type="RefSeq" id="WP_127737143.1">
    <property type="nucleotide sequence ID" value="NZ_CAJCKN010000099.1"/>
</dbReference>
<evidence type="ECO:0000313" key="1">
    <source>
        <dbReference type="EMBL" id="RVT65012.1"/>
    </source>
</evidence>
<protein>
    <submittedName>
        <fullName evidence="1">DUF2642 domain-containing protein</fullName>
    </submittedName>
</protein>
<dbReference type="GeneID" id="87616041"/>
<name>A0A437KDB2_9BACI</name>
<dbReference type="Proteomes" id="UP000288024">
    <property type="component" value="Unassembled WGS sequence"/>
</dbReference>
<reference evidence="1 2" key="1">
    <citation type="submission" date="2019-01" db="EMBL/GenBank/DDBJ databases">
        <title>Bacillus sp. M5HDSG1-1, whole genome shotgun sequence.</title>
        <authorList>
            <person name="Tuo L."/>
        </authorList>
    </citation>
    <scope>NUCLEOTIDE SEQUENCE [LARGE SCALE GENOMIC DNA]</scope>
    <source>
        <strain evidence="1 2">M5HDSG1-1</strain>
    </source>
</reference>
<comment type="caution">
    <text evidence="1">The sequence shown here is derived from an EMBL/GenBank/DDBJ whole genome shotgun (WGS) entry which is preliminary data.</text>
</comment>
<organism evidence="1 2">
    <name type="scientific">Niallia taxi</name>
    <dbReference type="NCBI Taxonomy" id="2499688"/>
    <lineage>
        <taxon>Bacteria</taxon>
        <taxon>Bacillati</taxon>
        <taxon>Bacillota</taxon>
        <taxon>Bacilli</taxon>
        <taxon>Bacillales</taxon>
        <taxon>Bacillaceae</taxon>
        <taxon>Niallia</taxon>
    </lineage>
</organism>
<dbReference type="AlphaFoldDB" id="A0A437KDB2"/>
<sequence length="224" mass="25562">MDSFKKLKNEYVKVEISGKTVFSGILLDNGLDIIVIYDGEKYLYIPLNHVHTIKKSLKGETEFTIDTSNGDLPFQDDNENISYRKILNNAKGQFIELFVTGNKSIHGYITNILNDYIVFYSPVFKTILISMHHIKWLIPYTSNLTPYTLNNANLPIVPSNIPLARTFEEQLKKYTDQLLVFDLGDSPDKIGLVKNISNNIIEIITAEGTPVYWKLTHIKSVHLP</sequence>